<evidence type="ECO:0000313" key="2">
    <source>
        <dbReference type="EMBL" id="MBU8545042.1"/>
    </source>
</evidence>
<dbReference type="EMBL" id="JAERQM010000004">
    <property type="protein sequence ID" value="MBU8545042.1"/>
    <property type="molecule type" value="Genomic_DNA"/>
</dbReference>
<accession>A0ABS6H8K7</accession>
<feature type="compositionally biased region" description="Low complexity" evidence="1">
    <location>
        <begin position="18"/>
        <end position="30"/>
    </location>
</feature>
<evidence type="ECO:0000313" key="3">
    <source>
        <dbReference type="Proteomes" id="UP000689967"/>
    </source>
</evidence>
<dbReference type="Proteomes" id="UP000689967">
    <property type="component" value="Unassembled WGS sequence"/>
</dbReference>
<organism evidence="2 3">
    <name type="scientific">Falsiroseomonas oleicola</name>
    <dbReference type="NCBI Taxonomy" id="2801474"/>
    <lineage>
        <taxon>Bacteria</taxon>
        <taxon>Pseudomonadati</taxon>
        <taxon>Pseudomonadota</taxon>
        <taxon>Alphaproteobacteria</taxon>
        <taxon>Acetobacterales</taxon>
        <taxon>Roseomonadaceae</taxon>
        <taxon>Falsiroseomonas</taxon>
    </lineage>
</organism>
<sequence>MSDDLPSLAARLYPTHGSAPAPSASAAAAAEPRQSVADPAAGHAPGAAKPAAPGEPWSRWGSERPDALPAQPKGVPPEPPAIEGAARLYAAPIRAEDAQRIMDVPSNEAEADAMGFRVDDAAKAERREAAGAMAEAQLSSAEASAAWAWGQRAAHPSYQPPTREAGEAALKATWGKDYAANLATAQAFMKALYARSPAIRDHVTSTGLSNDPAFVQAVFAAARRRAR</sequence>
<reference evidence="2 3" key="1">
    <citation type="submission" date="2021-01" db="EMBL/GenBank/DDBJ databases">
        <title>Roseomonas sp. nov, a bacterium isolated from an oil production mixture in Yumen Oilfield.</title>
        <authorList>
            <person name="Wu D."/>
        </authorList>
    </citation>
    <scope>NUCLEOTIDE SEQUENCE [LARGE SCALE GENOMIC DNA]</scope>
    <source>
        <strain evidence="2 3">ROY-5-3</strain>
    </source>
</reference>
<feature type="compositionally biased region" description="Low complexity" evidence="1">
    <location>
        <begin position="37"/>
        <end position="56"/>
    </location>
</feature>
<gene>
    <name evidence="2" type="ORF">JJQ90_15085</name>
</gene>
<protein>
    <submittedName>
        <fullName evidence="2">Uncharacterized protein</fullName>
    </submittedName>
</protein>
<name>A0ABS6H8K7_9PROT</name>
<dbReference type="RefSeq" id="WP_216876782.1">
    <property type="nucleotide sequence ID" value="NZ_JAERQM010000004.1"/>
</dbReference>
<comment type="caution">
    <text evidence="2">The sequence shown here is derived from an EMBL/GenBank/DDBJ whole genome shotgun (WGS) entry which is preliminary data.</text>
</comment>
<feature type="region of interest" description="Disordered" evidence="1">
    <location>
        <begin position="1"/>
        <end position="83"/>
    </location>
</feature>
<evidence type="ECO:0000256" key="1">
    <source>
        <dbReference type="SAM" id="MobiDB-lite"/>
    </source>
</evidence>
<keyword evidence="3" id="KW-1185">Reference proteome</keyword>
<proteinExistence type="predicted"/>